<feature type="domain" description="LRAT" evidence="2">
    <location>
        <begin position="1"/>
        <end position="118"/>
    </location>
</feature>
<dbReference type="Gene3D" id="3.90.1720.10">
    <property type="entry name" value="endopeptidase domain like (from Nostoc punctiforme)"/>
    <property type="match status" value="1"/>
</dbReference>
<evidence type="ECO:0000313" key="3">
    <source>
        <dbReference type="EMBL" id="KAK6946486.1"/>
    </source>
</evidence>
<name>A0AAN8ZQK8_9MAGN</name>
<organism evidence="3 4">
    <name type="scientific">Dillenia turbinata</name>
    <dbReference type="NCBI Taxonomy" id="194707"/>
    <lineage>
        <taxon>Eukaryota</taxon>
        <taxon>Viridiplantae</taxon>
        <taxon>Streptophyta</taxon>
        <taxon>Embryophyta</taxon>
        <taxon>Tracheophyta</taxon>
        <taxon>Spermatophyta</taxon>
        <taxon>Magnoliopsida</taxon>
        <taxon>eudicotyledons</taxon>
        <taxon>Gunneridae</taxon>
        <taxon>Pentapetalae</taxon>
        <taxon>Dilleniales</taxon>
        <taxon>Dilleniaceae</taxon>
        <taxon>Dillenia</taxon>
    </lineage>
</organism>
<dbReference type="EMBL" id="JBAMMX010000002">
    <property type="protein sequence ID" value="KAK6946486.1"/>
    <property type="molecule type" value="Genomic_DNA"/>
</dbReference>
<gene>
    <name evidence="3" type="ORF">RJ641_014030</name>
</gene>
<feature type="compositionally biased region" description="Basic and acidic residues" evidence="1">
    <location>
        <begin position="165"/>
        <end position="183"/>
    </location>
</feature>
<reference evidence="3 4" key="1">
    <citation type="submission" date="2023-12" db="EMBL/GenBank/DDBJ databases">
        <title>A high-quality genome assembly for Dillenia turbinata (Dilleniales).</title>
        <authorList>
            <person name="Chanderbali A."/>
        </authorList>
    </citation>
    <scope>NUCLEOTIDE SEQUENCE [LARGE SCALE GENOMIC DNA]</scope>
    <source>
        <strain evidence="3">LSX21</strain>
        <tissue evidence="3">Leaf</tissue>
    </source>
</reference>
<sequence>MVIHYTRTEEGGKESSSSKTCLVCHYRSDLHRGVVKTCLDCFLAGQDQIYWYEYGVSGSEASSFPVGSYSTRQSRPPSEVVDCASQLLDSGFKDYSLFSNNCEDFAHLCKTGDPKSSQADYVTKSLWSLTQNIIKLASEMGCFGPGGLAGAGKPPTKRINNVDNSRGREIRGDPHGERERERERGKRRLVRIMKESLEAYVKSWVSGALDKAATRGSLPLDWFCTTFHPSFFTIPMVTTRCNTNLQGLMEQIMKKMHG</sequence>
<dbReference type="Pfam" id="PF04970">
    <property type="entry name" value="LRAT"/>
    <property type="match status" value="1"/>
</dbReference>
<feature type="region of interest" description="Disordered" evidence="1">
    <location>
        <begin position="151"/>
        <end position="183"/>
    </location>
</feature>
<evidence type="ECO:0000256" key="1">
    <source>
        <dbReference type="SAM" id="MobiDB-lite"/>
    </source>
</evidence>
<evidence type="ECO:0000313" key="4">
    <source>
        <dbReference type="Proteomes" id="UP001370490"/>
    </source>
</evidence>
<dbReference type="AlphaFoldDB" id="A0AAN8ZQK8"/>
<proteinExistence type="predicted"/>
<dbReference type="PROSITE" id="PS51934">
    <property type="entry name" value="LRAT"/>
    <property type="match status" value="1"/>
</dbReference>
<dbReference type="Proteomes" id="UP001370490">
    <property type="component" value="Unassembled WGS sequence"/>
</dbReference>
<keyword evidence="4" id="KW-1185">Reference proteome</keyword>
<dbReference type="PANTHER" id="PTHR46137:SF1">
    <property type="entry name" value="LRAT DOMAIN-CONTAINING PROTEIN"/>
    <property type="match status" value="1"/>
</dbReference>
<comment type="caution">
    <text evidence="3">The sequence shown here is derived from an EMBL/GenBank/DDBJ whole genome shotgun (WGS) entry which is preliminary data.</text>
</comment>
<dbReference type="PANTHER" id="PTHR46137">
    <property type="entry name" value="OS05G0310600 PROTEIN"/>
    <property type="match status" value="1"/>
</dbReference>
<accession>A0AAN8ZQK8</accession>
<protein>
    <submittedName>
        <fullName evidence="3">LRAT domain</fullName>
    </submittedName>
</protein>
<evidence type="ECO:0000259" key="2">
    <source>
        <dbReference type="PROSITE" id="PS51934"/>
    </source>
</evidence>
<dbReference type="InterPro" id="IPR007053">
    <property type="entry name" value="LRAT_dom"/>
</dbReference>